<name>A0ABX8ECC4_9ACTN</name>
<dbReference type="Proteomes" id="UP000679307">
    <property type="component" value="Chromosome"/>
</dbReference>
<feature type="domain" description="DUF7919" evidence="1">
    <location>
        <begin position="3"/>
        <end position="127"/>
    </location>
</feature>
<dbReference type="Pfam" id="PF25535">
    <property type="entry name" value="DUF7919"/>
    <property type="match status" value="1"/>
</dbReference>
<keyword evidence="3" id="KW-1185">Reference proteome</keyword>
<sequence length="133" mass="14335">MTVYEDGTEVPEGGAVVGGPAVGALAFGWLGPGDLGPPRHCPDSLLRVLEDAARSPVGRTRGFHRCPFCPDAEFWLTRHQTTDGSELWLGSAAIEVRDRSGRTWQAPNLVLHYVTAHGYLPPAPLVETYGTAR</sequence>
<evidence type="ECO:0000313" key="2">
    <source>
        <dbReference type="EMBL" id="QVT78088.1"/>
    </source>
</evidence>
<dbReference type="InterPro" id="IPR057679">
    <property type="entry name" value="DUF7919"/>
</dbReference>
<dbReference type="RefSeq" id="WP_214057720.1">
    <property type="nucleotide sequence ID" value="NZ_BAAAHS010000037.1"/>
</dbReference>
<dbReference type="EMBL" id="CP075371">
    <property type="protein sequence ID" value="QVT78088.1"/>
    <property type="molecule type" value="Genomic_DNA"/>
</dbReference>
<evidence type="ECO:0000313" key="3">
    <source>
        <dbReference type="Proteomes" id="UP000679307"/>
    </source>
</evidence>
<accession>A0ABX8ECC4</accession>
<proteinExistence type="predicted"/>
<protein>
    <recommendedName>
        <fullName evidence="1">DUF7919 domain-containing protein</fullName>
    </recommendedName>
</protein>
<organism evidence="2 3">
    <name type="scientific">Nocardioides aquaticus</name>
    <dbReference type="NCBI Taxonomy" id="160826"/>
    <lineage>
        <taxon>Bacteria</taxon>
        <taxon>Bacillati</taxon>
        <taxon>Actinomycetota</taxon>
        <taxon>Actinomycetes</taxon>
        <taxon>Propionibacteriales</taxon>
        <taxon>Nocardioidaceae</taxon>
        <taxon>Nocardioides</taxon>
    </lineage>
</organism>
<gene>
    <name evidence="2" type="ORF">ENKNEFLB_00460</name>
</gene>
<evidence type="ECO:0000259" key="1">
    <source>
        <dbReference type="Pfam" id="PF25535"/>
    </source>
</evidence>
<reference evidence="2 3" key="1">
    <citation type="submission" date="2021-05" db="EMBL/GenBank/DDBJ databases">
        <title>Complete genome of Nocardioides aquaticus KCTC 9944T isolated from meromictic and hypersaline Ekho Lake, Antarctica.</title>
        <authorList>
            <person name="Hwang K."/>
            <person name="Kim K.M."/>
            <person name="Choe H."/>
        </authorList>
    </citation>
    <scope>NUCLEOTIDE SEQUENCE [LARGE SCALE GENOMIC DNA]</scope>
    <source>
        <strain evidence="2 3">KCTC 9944</strain>
    </source>
</reference>